<dbReference type="OrthoDB" id="5824068at2759"/>
<keyword evidence="2" id="KW-1185">Reference proteome</keyword>
<evidence type="ECO:0000313" key="2">
    <source>
        <dbReference type="Proteomes" id="UP000024635"/>
    </source>
</evidence>
<dbReference type="Proteomes" id="UP000024635">
    <property type="component" value="Unassembled WGS sequence"/>
</dbReference>
<dbReference type="AlphaFoldDB" id="A0A016UGD9"/>
<proteinExistence type="predicted"/>
<sequence>MTVDVRRKICQGEIVSPKLFTATLEDDMLTLEWDNIYVYLGREVNMMNDLAPELGRRKRAAWGAYESIKDVVKKTRNTRLRAHLFNTTILPALT</sequence>
<reference evidence="2" key="1">
    <citation type="journal article" date="2015" name="Nat. Genet.">
        <title>The genome and transcriptome of the zoonotic hookworm Ancylostoma ceylanicum identify infection-specific gene families.</title>
        <authorList>
            <person name="Schwarz E.M."/>
            <person name="Hu Y."/>
            <person name="Antoshechkin I."/>
            <person name="Miller M.M."/>
            <person name="Sternberg P.W."/>
            <person name="Aroian R.V."/>
        </authorList>
    </citation>
    <scope>NUCLEOTIDE SEQUENCE</scope>
    <source>
        <strain evidence="2">HY135</strain>
    </source>
</reference>
<protein>
    <submittedName>
        <fullName evidence="1">Uncharacterized protein</fullName>
    </submittedName>
</protein>
<evidence type="ECO:0000313" key="1">
    <source>
        <dbReference type="EMBL" id="EYC13663.1"/>
    </source>
</evidence>
<name>A0A016UGD9_9BILA</name>
<accession>A0A016UGD9</accession>
<comment type="caution">
    <text evidence="1">The sequence shown here is derived from an EMBL/GenBank/DDBJ whole genome shotgun (WGS) entry which is preliminary data.</text>
</comment>
<dbReference type="EMBL" id="JARK01001379">
    <property type="protein sequence ID" value="EYC13663.1"/>
    <property type="molecule type" value="Genomic_DNA"/>
</dbReference>
<organism evidence="1 2">
    <name type="scientific">Ancylostoma ceylanicum</name>
    <dbReference type="NCBI Taxonomy" id="53326"/>
    <lineage>
        <taxon>Eukaryota</taxon>
        <taxon>Metazoa</taxon>
        <taxon>Ecdysozoa</taxon>
        <taxon>Nematoda</taxon>
        <taxon>Chromadorea</taxon>
        <taxon>Rhabditida</taxon>
        <taxon>Rhabditina</taxon>
        <taxon>Rhabditomorpha</taxon>
        <taxon>Strongyloidea</taxon>
        <taxon>Ancylostomatidae</taxon>
        <taxon>Ancylostomatinae</taxon>
        <taxon>Ancylostoma</taxon>
    </lineage>
</organism>
<gene>
    <name evidence="1" type="primary">Acey_s0043.g850</name>
    <name evidence="1" type="ORF">Y032_0043g850</name>
</gene>